<feature type="active site" description="Nucleophile" evidence="8">
    <location>
        <position position="175"/>
    </location>
</feature>
<dbReference type="GO" id="GO:0016788">
    <property type="term" value="F:hydrolase activity, acting on ester bonds"/>
    <property type="evidence" value="ECO:0007669"/>
    <property type="project" value="InterPro"/>
</dbReference>
<organism evidence="12 13">
    <name type="scientific">Phaedon cochleariae</name>
    <name type="common">Mustard beetle</name>
    <dbReference type="NCBI Taxonomy" id="80249"/>
    <lineage>
        <taxon>Eukaryota</taxon>
        <taxon>Metazoa</taxon>
        <taxon>Ecdysozoa</taxon>
        <taxon>Arthropoda</taxon>
        <taxon>Hexapoda</taxon>
        <taxon>Insecta</taxon>
        <taxon>Pterygota</taxon>
        <taxon>Neoptera</taxon>
        <taxon>Endopterygota</taxon>
        <taxon>Coleoptera</taxon>
        <taxon>Polyphaga</taxon>
        <taxon>Cucujiformia</taxon>
        <taxon>Chrysomeloidea</taxon>
        <taxon>Chrysomelidae</taxon>
        <taxon>Chrysomelinae</taxon>
        <taxon>Chrysomelini</taxon>
        <taxon>Phaedon</taxon>
    </lineage>
</organism>
<evidence type="ECO:0000256" key="1">
    <source>
        <dbReference type="ARBA" id="ARBA00010701"/>
    </source>
</evidence>
<dbReference type="InterPro" id="IPR029058">
    <property type="entry name" value="AB_hydrolase_fold"/>
</dbReference>
<name>A0A9P0DDZ3_PHACE</name>
<dbReference type="PIRSF" id="PIRSF000862">
    <property type="entry name" value="Steryl_ester_lip"/>
    <property type="match status" value="1"/>
</dbReference>
<dbReference type="InterPro" id="IPR025483">
    <property type="entry name" value="Lipase_euk"/>
</dbReference>
<evidence type="ECO:0000256" key="2">
    <source>
        <dbReference type="ARBA" id="ARBA00022729"/>
    </source>
</evidence>
<sequence length="404" mass="45226">MKPILVPLLVVLVQSCIVRTTPISEEADNVFLERYALSSTPNIVEADGYPFENYYVTTGDGYILNIHRIPFGLSGKKNNKVAYLQHGLLQSSSDWILNGPGKALAYILADEGYDVWMGNARGNTYSRNHSVFDPNTDSRFWQFSWHDIGVVDVPTMIDFVLEKTGADGVYYAGHSQGTTVYFVMTSMKPEYNSKIKAQVSLAPIAYMSHLTSPLLRIVAFWQKPAVFLLDLIGMDEFLPGHGFMSMLSSKICTEGIGSLLCSNVLFALCGFSPKQMNTTKIPLIMANTPAGSSTKQIIHYGQEISSGKFRQYDFGMIENRKKYGSIWPPAYDLGKVTAPTYLIYSKNDWLAATRDVEQLYKELGSPKAKFLVSDHMFNHLDFTFGKDAPKLVYSKVISLFSRHN</sequence>
<dbReference type="Pfam" id="PF12146">
    <property type="entry name" value="Hydrolase_4"/>
    <property type="match status" value="1"/>
</dbReference>
<dbReference type="Gene3D" id="3.40.50.1820">
    <property type="entry name" value="alpha/beta hydrolase"/>
    <property type="match status" value="1"/>
</dbReference>
<evidence type="ECO:0000259" key="11">
    <source>
        <dbReference type="Pfam" id="PF12146"/>
    </source>
</evidence>
<evidence type="ECO:0000256" key="5">
    <source>
        <dbReference type="ARBA" id="ARBA00023098"/>
    </source>
</evidence>
<feature type="active site" description="Charge relay system" evidence="8">
    <location>
        <position position="379"/>
    </location>
</feature>
<evidence type="ECO:0000256" key="6">
    <source>
        <dbReference type="ARBA" id="ARBA00023180"/>
    </source>
</evidence>
<dbReference type="PROSITE" id="PS51257">
    <property type="entry name" value="PROKAR_LIPOPROTEIN"/>
    <property type="match status" value="1"/>
</dbReference>
<dbReference type="Proteomes" id="UP001153737">
    <property type="component" value="Chromosome 10"/>
</dbReference>
<accession>A0A9P0DDZ3</accession>
<gene>
    <name evidence="12" type="ORF">PHAECO_LOCUS1786</name>
</gene>
<dbReference type="AlphaFoldDB" id="A0A9P0DDZ3"/>
<evidence type="ECO:0000256" key="7">
    <source>
        <dbReference type="PIRNR" id="PIRNR000862"/>
    </source>
</evidence>
<reference evidence="12" key="1">
    <citation type="submission" date="2022-01" db="EMBL/GenBank/DDBJ databases">
        <authorList>
            <person name="King R."/>
        </authorList>
    </citation>
    <scope>NUCLEOTIDE SEQUENCE</scope>
</reference>
<dbReference type="EMBL" id="OU896716">
    <property type="protein sequence ID" value="CAH1117582.1"/>
    <property type="molecule type" value="Genomic_DNA"/>
</dbReference>
<feature type="signal peptide" evidence="9">
    <location>
        <begin position="1"/>
        <end position="20"/>
    </location>
</feature>
<evidence type="ECO:0000313" key="12">
    <source>
        <dbReference type="EMBL" id="CAH1117582.1"/>
    </source>
</evidence>
<dbReference type="InterPro" id="IPR022742">
    <property type="entry name" value="Hydrolase_4"/>
</dbReference>
<dbReference type="OrthoDB" id="9974421at2759"/>
<dbReference type="SUPFAM" id="SSF53474">
    <property type="entry name" value="alpha/beta-Hydrolases"/>
    <property type="match status" value="1"/>
</dbReference>
<evidence type="ECO:0000256" key="3">
    <source>
        <dbReference type="ARBA" id="ARBA00022801"/>
    </source>
</evidence>
<feature type="active site" description="Charge relay system" evidence="8">
    <location>
        <position position="348"/>
    </location>
</feature>
<dbReference type="PANTHER" id="PTHR11005">
    <property type="entry name" value="LYSOSOMAL ACID LIPASE-RELATED"/>
    <property type="match status" value="1"/>
</dbReference>
<keyword evidence="13" id="KW-1185">Reference proteome</keyword>
<comment type="similarity">
    <text evidence="1 7">Belongs to the AB hydrolase superfamily. Lipase family.</text>
</comment>
<proteinExistence type="inferred from homology"/>
<keyword evidence="2 9" id="KW-0732">Signal</keyword>
<dbReference type="GO" id="GO:0016042">
    <property type="term" value="P:lipid catabolic process"/>
    <property type="evidence" value="ECO:0007669"/>
    <property type="project" value="UniProtKB-KW"/>
</dbReference>
<keyword evidence="4 7" id="KW-0442">Lipid degradation</keyword>
<dbReference type="FunFam" id="3.40.50.1820:FF:000021">
    <property type="entry name" value="Lipase"/>
    <property type="match status" value="1"/>
</dbReference>
<dbReference type="InterPro" id="IPR006693">
    <property type="entry name" value="AB_hydrolase_lipase"/>
</dbReference>
<keyword evidence="5" id="KW-0443">Lipid metabolism</keyword>
<evidence type="ECO:0000259" key="10">
    <source>
        <dbReference type="Pfam" id="PF04083"/>
    </source>
</evidence>
<feature type="domain" description="Partial AB-hydrolase lipase" evidence="10">
    <location>
        <begin position="41"/>
        <end position="99"/>
    </location>
</feature>
<keyword evidence="6" id="KW-0325">Glycoprotein</keyword>
<reference evidence="12" key="2">
    <citation type="submission" date="2022-10" db="EMBL/GenBank/DDBJ databases">
        <authorList>
            <consortium name="ENA_rothamsted_submissions"/>
            <consortium name="culmorum"/>
            <person name="King R."/>
        </authorList>
    </citation>
    <scope>NUCLEOTIDE SEQUENCE</scope>
</reference>
<feature type="chain" id="PRO_5040139531" description="Lipase" evidence="9">
    <location>
        <begin position="21"/>
        <end position="404"/>
    </location>
</feature>
<keyword evidence="3 7" id="KW-0378">Hydrolase</keyword>
<evidence type="ECO:0000313" key="13">
    <source>
        <dbReference type="Proteomes" id="UP001153737"/>
    </source>
</evidence>
<evidence type="ECO:0000256" key="4">
    <source>
        <dbReference type="ARBA" id="ARBA00022963"/>
    </source>
</evidence>
<feature type="domain" description="Serine aminopeptidase S33" evidence="11">
    <location>
        <begin position="103"/>
        <end position="224"/>
    </location>
</feature>
<dbReference type="Pfam" id="PF04083">
    <property type="entry name" value="Abhydro_lipase"/>
    <property type="match status" value="1"/>
</dbReference>
<protein>
    <recommendedName>
        <fullName evidence="7">Lipase</fullName>
    </recommendedName>
</protein>
<evidence type="ECO:0000256" key="9">
    <source>
        <dbReference type="SAM" id="SignalP"/>
    </source>
</evidence>
<evidence type="ECO:0000256" key="8">
    <source>
        <dbReference type="PIRSR" id="PIRSR000862-1"/>
    </source>
</evidence>